<feature type="transmembrane region" description="Helical" evidence="1">
    <location>
        <begin position="23"/>
        <end position="48"/>
    </location>
</feature>
<keyword evidence="1" id="KW-0472">Membrane</keyword>
<accession>A0A383CI93</accession>
<dbReference type="EMBL" id="UINC01209027">
    <property type="protein sequence ID" value="SVE31854.1"/>
    <property type="molecule type" value="Genomic_DNA"/>
</dbReference>
<protein>
    <submittedName>
        <fullName evidence="2">Uncharacterized protein</fullName>
    </submittedName>
</protein>
<proteinExistence type="predicted"/>
<evidence type="ECO:0000313" key="2">
    <source>
        <dbReference type="EMBL" id="SVE31854.1"/>
    </source>
</evidence>
<sequence length="68" mass="7236">LPAELGSLTEAALLFAPLALVDLRLAVVFLAAALGFVLVVAGLLVVIYHCGFFYPDVVHTSDLFDLSF</sequence>
<gene>
    <name evidence="2" type="ORF">METZ01_LOCUS484708</name>
</gene>
<reference evidence="2" key="1">
    <citation type="submission" date="2018-05" db="EMBL/GenBank/DDBJ databases">
        <authorList>
            <person name="Lanie J.A."/>
            <person name="Ng W.-L."/>
            <person name="Kazmierczak K.M."/>
            <person name="Andrzejewski T.M."/>
            <person name="Davidsen T.M."/>
            <person name="Wayne K.J."/>
            <person name="Tettelin H."/>
            <person name="Glass J.I."/>
            <person name="Rusch D."/>
            <person name="Podicherti R."/>
            <person name="Tsui H.-C.T."/>
            <person name="Winkler M.E."/>
        </authorList>
    </citation>
    <scope>NUCLEOTIDE SEQUENCE</scope>
</reference>
<name>A0A383CI93_9ZZZZ</name>
<evidence type="ECO:0000256" key="1">
    <source>
        <dbReference type="SAM" id="Phobius"/>
    </source>
</evidence>
<keyword evidence="1" id="KW-1133">Transmembrane helix</keyword>
<organism evidence="2">
    <name type="scientific">marine metagenome</name>
    <dbReference type="NCBI Taxonomy" id="408172"/>
    <lineage>
        <taxon>unclassified sequences</taxon>
        <taxon>metagenomes</taxon>
        <taxon>ecological metagenomes</taxon>
    </lineage>
</organism>
<feature type="non-terminal residue" evidence="2">
    <location>
        <position position="1"/>
    </location>
</feature>
<keyword evidence="1" id="KW-0812">Transmembrane</keyword>
<dbReference type="AlphaFoldDB" id="A0A383CI93"/>